<keyword evidence="2" id="KW-0547">Nucleotide-binding</keyword>
<dbReference type="GO" id="GO:0005524">
    <property type="term" value="F:ATP binding"/>
    <property type="evidence" value="ECO:0007669"/>
    <property type="project" value="UniProtKB-KW"/>
</dbReference>
<dbReference type="Gene3D" id="3.40.50.300">
    <property type="entry name" value="P-loop containing nucleotide triphosphate hydrolases"/>
    <property type="match status" value="1"/>
</dbReference>
<reference evidence="5" key="1">
    <citation type="journal article" date="2020" name="Nature">
        <title>Giant virus diversity and host interactions through global metagenomics.</title>
        <authorList>
            <person name="Schulz F."/>
            <person name="Roux S."/>
            <person name="Paez-Espino D."/>
            <person name="Jungbluth S."/>
            <person name="Walsh D.A."/>
            <person name="Denef V.J."/>
            <person name="McMahon K.D."/>
            <person name="Konstantinidis K.T."/>
            <person name="Eloe-Fadrosh E.A."/>
            <person name="Kyrpides N.C."/>
            <person name="Woyke T."/>
        </authorList>
    </citation>
    <scope>NUCLEOTIDE SEQUENCE</scope>
    <source>
        <strain evidence="5">GVMAG-M-3300023179-71</strain>
    </source>
</reference>
<dbReference type="SUPFAM" id="SSF52540">
    <property type="entry name" value="P-loop containing nucleoside triphosphate hydrolases"/>
    <property type="match status" value="1"/>
</dbReference>
<dbReference type="PANTHER" id="PTHR11669">
    <property type="entry name" value="REPLICATION FACTOR C / DNA POLYMERASE III GAMMA-TAU SUBUNIT"/>
    <property type="match status" value="1"/>
</dbReference>
<dbReference type="GO" id="GO:0006261">
    <property type="term" value="P:DNA-templated DNA replication"/>
    <property type="evidence" value="ECO:0007669"/>
    <property type="project" value="TreeGrafter"/>
</dbReference>
<dbReference type="GO" id="GO:0003677">
    <property type="term" value="F:DNA binding"/>
    <property type="evidence" value="ECO:0007669"/>
    <property type="project" value="InterPro"/>
</dbReference>
<evidence type="ECO:0000256" key="1">
    <source>
        <dbReference type="ARBA" id="ARBA00022705"/>
    </source>
</evidence>
<organism evidence="5">
    <name type="scientific">viral metagenome</name>
    <dbReference type="NCBI Taxonomy" id="1070528"/>
    <lineage>
        <taxon>unclassified sequences</taxon>
        <taxon>metagenomes</taxon>
        <taxon>organismal metagenomes</taxon>
    </lineage>
</organism>
<keyword evidence="3" id="KW-0067">ATP-binding</keyword>
<evidence type="ECO:0000256" key="2">
    <source>
        <dbReference type="ARBA" id="ARBA00022741"/>
    </source>
</evidence>
<dbReference type="InterPro" id="IPR050238">
    <property type="entry name" value="DNA_Rep/Repair_Clamp_Loader"/>
</dbReference>
<dbReference type="PANTHER" id="PTHR11669:SF20">
    <property type="entry name" value="REPLICATION FACTOR C SUBUNIT 4"/>
    <property type="match status" value="1"/>
</dbReference>
<dbReference type="Gene3D" id="1.20.272.10">
    <property type="match status" value="1"/>
</dbReference>
<proteinExistence type="predicted"/>
<evidence type="ECO:0000259" key="4">
    <source>
        <dbReference type="Pfam" id="PF08542"/>
    </source>
</evidence>
<dbReference type="AlphaFoldDB" id="A0A6C0H5E9"/>
<dbReference type="InterPro" id="IPR013748">
    <property type="entry name" value="Rep_factorC_C"/>
</dbReference>
<accession>A0A6C0H5E9</accession>
<protein>
    <recommendedName>
        <fullName evidence="4">Replication factor C C-terminal domain-containing protein</fullName>
    </recommendedName>
</protein>
<dbReference type="EMBL" id="MN739881">
    <property type="protein sequence ID" value="QHT75689.1"/>
    <property type="molecule type" value="Genomic_DNA"/>
</dbReference>
<name>A0A6C0H5E9_9ZZZZ</name>
<dbReference type="Pfam" id="PF08542">
    <property type="entry name" value="Rep_fac_C"/>
    <property type="match status" value="1"/>
</dbReference>
<dbReference type="SUPFAM" id="SSF48019">
    <property type="entry name" value="post-AAA+ oligomerization domain-like"/>
    <property type="match status" value="1"/>
</dbReference>
<dbReference type="GO" id="GO:0006281">
    <property type="term" value="P:DNA repair"/>
    <property type="evidence" value="ECO:0007669"/>
    <property type="project" value="TreeGrafter"/>
</dbReference>
<dbReference type="GO" id="GO:0003689">
    <property type="term" value="F:DNA clamp loader activity"/>
    <property type="evidence" value="ECO:0007669"/>
    <property type="project" value="TreeGrafter"/>
</dbReference>
<evidence type="ECO:0000313" key="5">
    <source>
        <dbReference type="EMBL" id="QHT75689.1"/>
    </source>
</evidence>
<dbReference type="GO" id="GO:0005634">
    <property type="term" value="C:nucleus"/>
    <property type="evidence" value="ECO:0007669"/>
    <property type="project" value="TreeGrafter"/>
</dbReference>
<feature type="domain" description="Replication factor C C-terminal" evidence="4">
    <location>
        <begin position="210"/>
        <end position="263"/>
    </location>
</feature>
<dbReference type="InterPro" id="IPR008921">
    <property type="entry name" value="DNA_pol3_clamp-load_cplx_C"/>
</dbReference>
<evidence type="ECO:0000256" key="3">
    <source>
        <dbReference type="ARBA" id="ARBA00022840"/>
    </source>
</evidence>
<dbReference type="GO" id="GO:0005663">
    <property type="term" value="C:DNA replication factor C complex"/>
    <property type="evidence" value="ECO:0007669"/>
    <property type="project" value="TreeGrafter"/>
</dbReference>
<dbReference type="InterPro" id="IPR027417">
    <property type="entry name" value="P-loop_NTPase"/>
</dbReference>
<keyword evidence="1" id="KW-0235">DNA replication</keyword>
<sequence>MNDKYVPKRLNELEMDLNTLKIIETIIGIGKIRILLNGEGKSTVINLIIKDYYGDEDYKENIMEVNDLNENPMEYYKTMVKQFCENSSGIFKKRKTIIIKNLDTISSQNQLLIKSYMKEYSNINYLCSCEKPSKIMDNIKSHLFYIELGKINVRRIIEKIIEGENILIGEDEKEKIMGLERIKPALNMLEKYKLTDKVELFEINFDDYFEKLGSRNLKESIREILRIYDMGYSIIDILSYCFKYIKTLKNEELKYKIMKKIGEYISLYTNNENKIELIFFTNEIYKLHIG</sequence>